<evidence type="ECO:0000256" key="1">
    <source>
        <dbReference type="SAM" id="Phobius"/>
    </source>
</evidence>
<feature type="transmembrane region" description="Helical" evidence="1">
    <location>
        <begin position="378"/>
        <end position="403"/>
    </location>
</feature>
<gene>
    <name evidence="2" type="ORF">H310_13892</name>
</gene>
<reference evidence="2" key="1">
    <citation type="submission" date="2013-12" db="EMBL/GenBank/DDBJ databases">
        <title>The Genome Sequence of Aphanomyces invadans NJM9701.</title>
        <authorList>
            <consortium name="The Broad Institute Genomics Platform"/>
            <person name="Russ C."/>
            <person name="Tyler B."/>
            <person name="van West P."/>
            <person name="Dieguez-Uribeondo J."/>
            <person name="Young S.K."/>
            <person name="Zeng Q."/>
            <person name="Gargeya S."/>
            <person name="Fitzgerald M."/>
            <person name="Abouelleil A."/>
            <person name="Alvarado L."/>
            <person name="Chapman S.B."/>
            <person name="Gainer-Dewar J."/>
            <person name="Goldberg J."/>
            <person name="Griggs A."/>
            <person name="Gujja S."/>
            <person name="Hansen M."/>
            <person name="Howarth C."/>
            <person name="Imamovic A."/>
            <person name="Ireland A."/>
            <person name="Larimer J."/>
            <person name="McCowan C."/>
            <person name="Murphy C."/>
            <person name="Pearson M."/>
            <person name="Poon T.W."/>
            <person name="Priest M."/>
            <person name="Roberts A."/>
            <person name="Saif S."/>
            <person name="Shea T."/>
            <person name="Sykes S."/>
            <person name="Wortman J."/>
            <person name="Nusbaum C."/>
            <person name="Birren B."/>
        </authorList>
    </citation>
    <scope>NUCLEOTIDE SEQUENCE [LARGE SCALE GENOMIC DNA]</scope>
    <source>
        <strain evidence="2">NJM9701</strain>
    </source>
</reference>
<organism evidence="2">
    <name type="scientific">Aphanomyces invadans</name>
    <dbReference type="NCBI Taxonomy" id="157072"/>
    <lineage>
        <taxon>Eukaryota</taxon>
        <taxon>Sar</taxon>
        <taxon>Stramenopiles</taxon>
        <taxon>Oomycota</taxon>
        <taxon>Saprolegniomycetes</taxon>
        <taxon>Saprolegniales</taxon>
        <taxon>Verrucalvaceae</taxon>
        <taxon>Aphanomyces</taxon>
    </lineage>
</organism>
<keyword evidence="1" id="KW-0812">Transmembrane</keyword>
<feature type="transmembrane region" description="Helical" evidence="1">
    <location>
        <begin position="21"/>
        <end position="45"/>
    </location>
</feature>
<evidence type="ECO:0000313" key="2">
    <source>
        <dbReference type="EMBL" id="ETV91646.1"/>
    </source>
</evidence>
<keyword evidence="1" id="KW-1133">Transmembrane helix</keyword>
<keyword evidence="1" id="KW-0472">Membrane</keyword>
<dbReference type="VEuPathDB" id="FungiDB:H310_13892"/>
<feature type="transmembrane region" description="Helical" evidence="1">
    <location>
        <begin position="261"/>
        <end position="284"/>
    </location>
</feature>
<dbReference type="AlphaFoldDB" id="A0A024TDH7"/>
<protein>
    <submittedName>
        <fullName evidence="2">Uncharacterized protein</fullName>
    </submittedName>
</protein>
<dbReference type="GeneID" id="20090942"/>
<feature type="transmembrane region" description="Helical" evidence="1">
    <location>
        <begin position="335"/>
        <end position="358"/>
    </location>
</feature>
<accession>A0A024TDH7</accession>
<dbReference type="OrthoDB" id="66910at2759"/>
<dbReference type="EMBL" id="KI914008">
    <property type="protein sequence ID" value="ETV91646.1"/>
    <property type="molecule type" value="Genomic_DNA"/>
</dbReference>
<proteinExistence type="predicted"/>
<name>A0A024TDH7_9STRA</name>
<sequence length="579" mass="65708">MPRKHGVRPVEASSRACHVRFNRLSVLYNICFTLKLVLTPLFAYLTEPFPWAIPPPFDPAWNATNEADFSAATATYLQSIYNNRTLSPSTVCHRDVATNSHAIRMRRLLPPSETDCIKYLVHLPAAGQYGAGMRRLVCTFLAQSDRAHVPWYHCEHVHMLGLPTGDACVWFEQSSVSHEPDEFMVYHAFLIWENPVLSWCKLAFRCALAAYILRVVWRRYYTHYTVLVNNLTAHPIRDDRSIDSVEVVMGDPTYLVLSNPFVLLVMIVDMWLGISYVAIAAARASQYEDWMSFALGCVYNARFVWAGYMMMWMLSRAAKRRGLEGSFAPVDPAHLGVLAYLYAGPIVLLLARTTMMVMYHRLWDLLVPTSALESHIETLPGCVLLSMTMAVVPVVASTTWGLWHHHRRIFCAAARREKSFKCLRDYCPRRYNDLKSRLVLTLALRNVTYDVRFVGGALYKLIARRPCIRRMPLFSHRGADCCIVAYRADSTVALELRLVLLGCLDLRPPNSIAHSVRCRPSGAASPFGVLSTSPCTLCQKRSSDPNVWLRLHPGANKCKWVLYPNEDANDKVSLYPSKK</sequence>
<feature type="transmembrane region" description="Helical" evidence="1">
    <location>
        <begin position="290"/>
        <end position="314"/>
    </location>
</feature>
<dbReference type="RefSeq" id="XP_008879765.1">
    <property type="nucleotide sequence ID" value="XM_008881543.1"/>
</dbReference>